<dbReference type="STRING" id="114155.A0A4V2K720"/>
<dbReference type="AlphaFoldDB" id="A0A4V2K720"/>
<feature type="domain" description="Heterokaryon incompatibility" evidence="1">
    <location>
        <begin position="24"/>
        <end position="119"/>
    </location>
</feature>
<name>A0A4V2K720_9APHY</name>
<evidence type="ECO:0000313" key="3">
    <source>
        <dbReference type="EMBL" id="TBU54408.1"/>
    </source>
</evidence>
<feature type="domain" description="DUF8212" evidence="2">
    <location>
        <begin position="235"/>
        <end position="260"/>
    </location>
</feature>
<accession>A0A4V2K720</accession>
<dbReference type="Pfam" id="PF06985">
    <property type="entry name" value="HET"/>
    <property type="match status" value="1"/>
</dbReference>
<dbReference type="Proteomes" id="UP000292082">
    <property type="component" value="Unassembled WGS sequence"/>
</dbReference>
<evidence type="ECO:0000259" key="2">
    <source>
        <dbReference type="Pfam" id="PF26640"/>
    </source>
</evidence>
<keyword evidence="4" id="KW-1185">Reference proteome</keyword>
<dbReference type="InterPro" id="IPR010730">
    <property type="entry name" value="HET"/>
</dbReference>
<proteinExistence type="predicted"/>
<protein>
    <submittedName>
        <fullName evidence="3">HET-domain-containing protein</fullName>
    </submittedName>
</protein>
<organism evidence="3 4">
    <name type="scientific">Dichomitus squalens</name>
    <dbReference type="NCBI Taxonomy" id="114155"/>
    <lineage>
        <taxon>Eukaryota</taxon>
        <taxon>Fungi</taxon>
        <taxon>Dikarya</taxon>
        <taxon>Basidiomycota</taxon>
        <taxon>Agaricomycotina</taxon>
        <taxon>Agaricomycetes</taxon>
        <taxon>Polyporales</taxon>
        <taxon>Polyporaceae</taxon>
        <taxon>Dichomitus</taxon>
    </lineage>
</organism>
<reference evidence="3 4" key="1">
    <citation type="submission" date="2019-01" db="EMBL/GenBank/DDBJ databases">
        <title>Draft genome sequences of three monokaryotic isolates of the white-rot basidiomycete fungus Dichomitus squalens.</title>
        <authorList>
            <consortium name="DOE Joint Genome Institute"/>
            <person name="Lopez S.C."/>
            <person name="Andreopoulos B."/>
            <person name="Pangilinan J."/>
            <person name="Lipzen A."/>
            <person name="Riley R."/>
            <person name="Ahrendt S."/>
            <person name="Ng V."/>
            <person name="Barry K."/>
            <person name="Daum C."/>
            <person name="Grigoriev I.V."/>
            <person name="Hilden K.S."/>
            <person name="Makela M.R."/>
            <person name="de Vries R.P."/>
        </authorList>
    </citation>
    <scope>NUCLEOTIDE SEQUENCE [LARGE SCALE GENOMIC DNA]</scope>
    <source>
        <strain evidence="3 4">CBS 464.89</strain>
    </source>
</reference>
<evidence type="ECO:0000313" key="4">
    <source>
        <dbReference type="Proteomes" id="UP000292082"/>
    </source>
</evidence>
<sequence length="719" mass="80224">MWLLRTDRAELVYFPRNFDADGGYAILSHTWDEKGEQTFQDVRNIGEQCKRAGRNPRDDPRLSPKIRECCRLAEKHGFRWAWADSCCIDKTSSSELSESINSMFRWYSDAEECYAYLADVPGGSNLHAPNSAFRKSRWHTRGWTLQELIAPASVRFYSCDWEELGNRADLAELLADITGIALKIFTRETRPSEYSVCMRMSWASQRQTTRLEDEAYCLMGLFDISMPTNYGEGEKAFMRLQHEIMQRDPDLSLFAWGYRLPCGDLSEHGIALSPGEDPGATLGCLLASSPRGFDLAVCYTPHLGTNASQPYPPHPVSESFAIIVNVVVSDLISKQEEQGAIGAGPATVLFGHIELPRISITTYGIKLRLPVFEADGVTVAVLLCEDYDDNHLGLFISPGPPRSDPTRPRYYAGCQYRIGQASGAYIARLVSLGDDLNNLQFNGKPVEATWRTIYVVPSPPDGESSSATTAQLTINCVPCGPFRLPHWLVSRFLALGFTVTQTEWDERAGPVTRFIIHNPAKAENIYLDLGICRLSSTAHWSKVTMFSRDDFKESKDVTRAHSCKKHHIDSWNARSKVFPDSASDADRSVRLSFTPCKASPRTSKLVVHMELMGRVYEDVLREANMTNAFLSVDALEKSTQLGSPIHAPFSALLSDLIGLIRRFHPRLGRCLHMLAILLPLLHRLDPIFAPAPPLAAPPIVADPPVVSYRILALLMDPVA</sequence>
<dbReference type="EMBL" id="ML145189">
    <property type="protein sequence ID" value="TBU54408.1"/>
    <property type="molecule type" value="Genomic_DNA"/>
</dbReference>
<dbReference type="PANTHER" id="PTHR10622:SF10">
    <property type="entry name" value="HET DOMAIN-CONTAINING PROTEIN"/>
    <property type="match status" value="1"/>
</dbReference>
<dbReference type="PANTHER" id="PTHR10622">
    <property type="entry name" value="HET DOMAIN-CONTAINING PROTEIN"/>
    <property type="match status" value="1"/>
</dbReference>
<evidence type="ECO:0000259" key="1">
    <source>
        <dbReference type="Pfam" id="PF06985"/>
    </source>
</evidence>
<dbReference type="InterPro" id="IPR058525">
    <property type="entry name" value="DUF8212"/>
</dbReference>
<gene>
    <name evidence="3" type="ORF">BD310DRAFT_980353</name>
</gene>
<dbReference type="Pfam" id="PF26640">
    <property type="entry name" value="DUF8212"/>
    <property type="match status" value="1"/>
</dbReference>